<evidence type="ECO:0000313" key="3">
    <source>
        <dbReference type="EMBL" id="PKY98660.1"/>
    </source>
</evidence>
<dbReference type="PANTHER" id="PTHR18964:SF149">
    <property type="entry name" value="BIFUNCTIONAL UDP-N-ACETYLGLUCOSAMINE 2-EPIMERASE_N-ACETYLMANNOSAMINE KINASE"/>
    <property type="match status" value="1"/>
</dbReference>
<comment type="caution">
    <text evidence="3">The sequence shown here is derived from an EMBL/GenBank/DDBJ whole genome shotgun (WGS) entry which is preliminary data.</text>
</comment>
<dbReference type="Gene3D" id="1.10.10.10">
    <property type="entry name" value="Winged helix-like DNA-binding domain superfamily/Winged helix DNA-binding domain"/>
    <property type="match status" value="1"/>
</dbReference>
<dbReference type="Pfam" id="PF09339">
    <property type="entry name" value="HTH_IclR"/>
    <property type="match status" value="1"/>
</dbReference>
<dbReference type="AlphaFoldDB" id="A0A2I1KSR7"/>
<dbReference type="InterPro" id="IPR000600">
    <property type="entry name" value="ROK"/>
</dbReference>
<dbReference type="GO" id="GO:0003677">
    <property type="term" value="F:DNA binding"/>
    <property type="evidence" value="ECO:0007669"/>
    <property type="project" value="InterPro"/>
</dbReference>
<sequence length="428" mass="43744">MRYGQGVVLGTSQTTASAAARARRLPSPAARGSRAAASARQSTLRTANLALVARQVLSSPTPISRADVAAMTGMTRSTASRLADDLVGAGILTELDPAPSSGPGRPAVPLAPPRATFVALGLEVNVAHMAVRAIDLSGELLTERVVPDDFSGSDPAVALRRLATLVADVLALPMIRGARLVGAGIALPGLVCDGVLLRAPNLGWSGVRPSEHLASVLEGNGLSLEVGNEASLGALTVGRSRPVLAPQWPSFIYLSGENGIGAGIVRDGQALEGTNGFAGEIGHVQIDPNGPLCSCGNAGCLERYAGRRSILAAAGLAEDAHPEELVAAWQAGDDDARQAISSAAHALGVGLGAAVNLLDIPVVVLGGHLAPLAEVLRPEVEEELGRRVLASRWTELEILQAGSDQMPGATGAAWSLLETVVADPSAWM</sequence>
<dbReference type="Pfam" id="PF00480">
    <property type="entry name" value="ROK"/>
    <property type="match status" value="1"/>
</dbReference>
<name>A0A2I1KSR7_9ACTO</name>
<dbReference type="InterPro" id="IPR036388">
    <property type="entry name" value="WH-like_DNA-bd_sf"/>
</dbReference>
<dbReference type="InterPro" id="IPR036390">
    <property type="entry name" value="WH_DNA-bd_sf"/>
</dbReference>
<dbReference type="Proteomes" id="UP000234778">
    <property type="component" value="Unassembled WGS sequence"/>
</dbReference>
<feature type="domain" description="HTH iclR-type" evidence="2">
    <location>
        <begin position="59"/>
        <end position="93"/>
    </location>
</feature>
<protein>
    <submittedName>
        <fullName evidence="3">Transcriptional regulator</fullName>
    </submittedName>
</protein>
<gene>
    <name evidence="3" type="ORF">CYJ26_06040</name>
</gene>
<dbReference type="CDD" id="cd24076">
    <property type="entry name" value="ASKHA_ATPase_ROK_BsXylR-like"/>
    <property type="match status" value="1"/>
</dbReference>
<proteinExistence type="inferred from homology"/>
<reference evidence="3 4" key="1">
    <citation type="submission" date="2017-12" db="EMBL/GenBank/DDBJ databases">
        <title>Phylogenetic diversity of female urinary microbiome.</title>
        <authorList>
            <person name="Thomas-White K."/>
            <person name="Wolfe A.J."/>
        </authorList>
    </citation>
    <scope>NUCLEOTIDE SEQUENCE [LARGE SCALE GENOMIC DNA]</scope>
    <source>
        <strain evidence="3 4">UMB0319</strain>
    </source>
</reference>
<accession>A0A2I1KSR7</accession>
<comment type="similarity">
    <text evidence="1">Belongs to the ROK (NagC/XylR) family.</text>
</comment>
<evidence type="ECO:0000259" key="2">
    <source>
        <dbReference type="Pfam" id="PF09339"/>
    </source>
</evidence>
<dbReference type="SUPFAM" id="SSF46785">
    <property type="entry name" value="Winged helix' DNA-binding domain"/>
    <property type="match status" value="1"/>
</dbReference>
<organism evidence="3 4">
    <name type="scientific">Actinomyces urogenitalis</name>
    <dbReference type="NCBI Taxonomy" id="103621"/>
    <lineage>
        <taxon>Bacteria</taxon>
        <taxon>Bacillati</taxon>
        <taxon>Actinomycetota</taxon>
        <taxon>Actinomycetes</taxon>
        <taxon>Actinomycetales</taxon>
        <taxon>Actinomycetaceae</taxon>
        <taxon>Actinomyces</taxon>
    </lineage>
</organism>
<dbReference type="PANTHER" id="PTHR18964">
    <property type="entry name" value="ROK (REPRESSOR, ORF, KINASE) FAMILY"/>
    <property type="match status" value="1"/>
</dbReference>
<dbReference type="InterPro" id="IPR043129">
    <property type="entry name" value="ATPase_NBD"/>
</dbReference>
<dbReference type="InterPro" id="IPR005471">
    <property type="entry name" value="Tscrpt_reg_IclR_N"/>
</dbReference>
<dbReference type="GO" id="GO:0006355">
    <property type="term" value="P:regulation of DNA-templated transcription"/>
    <property type="evidence" value="ECO:0007669"/>
    <property type="project" value="InterPro"/>
</dbReference>
<evidence type="ECO:0000256" key="1">
    <source>
        <dbReference type="ARBA" id="ARBA00006479"/>
    </source>
</evidence>
<dbReference type="Gene3D" id="3.30.420.40">
    <property type="match status" value="2"/>
</dbReference>
<dbReference type="EMBL" id="PKHA01000005">
    <property type="protein sequence ID" value="PKY98660.1"/>
    <property type="molecule type" value="Genomic_DNA"/>
</dbReference>
<evidence type="ECO:0000313" key="4">
    <source>
        <dbReference type="Proteomes" id="UP000234778"/>
    </source>
</evidence>
<dbReference type="SUPFAM" id="SSF53067">
    <property type="entry name" value="Actin-like ATPase domain"/>
    <property type="match status" value="2"/>
</dbReference>